<proteinExistence type="predicted"/>
<dbReference type="EMBL" id="BMXB01000017">
    <property type="protein sequence ID" value="GHA47681.1"/>
    <property type="molecule type" value="Genomic_DNA"/>
</dbReference>
<keyword evidence="1" id="KW-0812">Transmembrane</keyword>
<reference evidence="2" key="2">
    <citation type="submission" date="2020-09" db="EMBL/GenBank/DDBJ databases">
        <authorList>
            <person name="Sun Q."/>
            <person name="Kim S."/>
        </authorList>
    </citation>
    <scope>NUCLEOTIDE SEQUENCE</scope>
    <source>
        <strain evidence="2">KCTC 12719</strain>
    </source>
</reference>
<evidence type="ECO:0000313" key="2">
    <source>
        <dbReference type="EMBL" id="GHA47681.1"/>
    </source>
</evidence>
<dbReference type="RefSeq" id="WP_189605716.1">
    <property type="nucleotide sequence ID" value="NZ_BMXB01000017.1"/>
</dbReference>
<organism evidence="2 3">
    <name type="scientific">Salinimicrobium marinum</name>
    <dbReference type="NCBI Taxonomy" id="680283"/>
    <lineage>
        <taxon>Bacteria</taxon>
        <taxon>Pseudomonadati</taxon>
        <taxon>Bacteroidota</taxon>
        <taxon>Flavobacteriia</taxon>
        <taxon>Flavobacteriales</taxon>
        <taxon>Flavobacteriaceae</taxon>
        <taxon>Salinimicrobium</taxon>
    </lineage>
</organism>
<evidence type="ECO:0000256" key="1">
    <source>
        <dbReference type="SAM" id="Phobius"/>
    </source>
</evidence>
<protein>
    <recommendedName>
        <fullName evidence="4">Outer membrane protein beta-barrel domain-containing protein</fullName>
    </recommendedName>
</protein>
<evidence type="ECO:0000313" key="3">
    <source>
        <dbReference type="Proteomes" id="UP000610456"/>
    </source>
</evidence>
<dbReference type="Proteomes" id="UP000610456">
    <property type="component" value="Unassembled WGS sequence"/>
</dbReference>
<gene>
    <name evidence="2" type="ORF">GCM10007103_30880</name>
</gene>
<feature type="transmembrane region" description="Helical" evidence="1">
    <location>
        <begin position="12"/>
        <end position="31"/>
    </location>
</feature>
<reference evidence="2" key="1">
    <citation type="journal article" date="2014" name="Int. J. Syst. Evol. Microbiol.">
        <title>Complete genome sequence of Corynebacterium casei LMG S-19264T (=DSM 44701T), isolated from a smear-ripened cheese.</title>
        <authorList>
            <consortium name="US DOE Joint Genome Institute (JGI-PGF)"/>
            <person name="Walter F."/>
            <person name="Albersmeier A."/>
            <person name="Kalinowski J."/>
            <person name="Ruckert C."/>
        </authorList>
    </citation>
    <scope>NUCLEOTIDE SEQUENCE</scope>
    <source>
        <strain evidence="2">KCTC 12719</strain>
    </source>
</reference>
<keyword evidence="1" id="KW-1133">Transmembrane helix</keyword>
<keyword evidence="1" id="KW-0472">Membrane</keyword>
<sequence>METTINTVYKRLSIFKILIITITIISSGKIYCQSKNEFSVHFKGPFSTLYYEHNQDEQGLENGLGLGINYHYYLDKNWSLATGVEIQSLEGSVHYDSIEGAYQTVDVEGEEFEFRYKLQNFAEEQSAYYLNIPVRAQYESMGRIRFFAAGGVKVGFKVKSEYESDVSSLTTSGYYEQYDAELTGPEFMGFGQFEEIENGKKSLDLKTNYMMDLESGVKLLLDNDRFFYMGLFLDYGLSGISENNSENNLLIYNSEDPTSFSTKSILSTTGDEKNINKVRTVAYGLKIRYAIRF</sequence>
<dbReference type="AlphaFoldDB" id="A0A918W1L6"/>
<accession>A0A918W1L6</accession>
<name>A0A918W1L6_9FLAO</name>
<comment type="caution">
    <text evidence="2">The sequence shown here is derived from an EMBL/GenBank/DDBJ whole genome shotgun (WGS) entry which is preliminary data.</text>
</comment>
<keyword evidence="3" id="KW-1185">Reference proteome</keyword>
<evidence type="ECO:0008006" key="4">
    <source>
        <dbReference type="Google" id="ProtNLM"/>
    </source>
</evidence>